<organism evidence="1 2">
    <name type="scientific">Rhodococcus antarcticus</name>
    <dbReference type="NCBI Taxonomy" id="2987751"/>
    <lineage>
        <taxon>Bacteria</taxon>
        <taxon>Bacillati</taxon>
        <taxon>Actinomycetota</taxon>
        <taxon>Actinomycetes</taxon>
        <taxon>Mycobacteriales</taxon>
        <taxon>Nocardiaceae</taxon>
        <taxon>Rhodococcus</taxon>
    </lineage>
</organism>
<dbReference type="RefSeq" id="WP_265381849.1">
    <property type="nucleotide sequence ID" value="NZ_CP110615.1"/>
</dbReference>
<sequence>MVDPEPGHERFRGFLALPYLGKDGQALSQRFRCIQEHDHRAFGHGKYMSMTDEPSRVFNIRGIHQADSTISVTEGEFDAITLSMAGLPAVAIPGATGWRSHHRRMLAGFNRVFVWGDPDDAGADFVRKVTQSLRSAKGVRLRDGDVNETYLAGGAEALHALIDEGSV</sequence>
<dbReference type="SUPFAM" id="SSF56731">
    <property type="entry name" value="DNA primase core"/>
    <property type="match status" value="1"/>
</dbReference>
<dbReference type="Pfam" id="PF13155">
    <property type="entry name" value="Toprim_2"/>
    <property type="match status" value="1"/>
</dbReference>
<reference evidence="1" key="1">
    <citation type="submission" date="2022-10" db="EMBL/GenBank/DDBJ databases">
        <title>Rhodococcus sp.75.</title>
        <authorList>
            <person name="Sun M."/>
        </authorList>
    </citation>
    <scope>NUCLEOTIDE SEQUENCE</scope>
    <source>
        <strain evidence="1">75</strain>
    </source>
</reference>
<protein>
    <submittedName>
        <fullName evidence="1">Toprim domain-containing protein</fullName>
    </submittedName>
</protein>
<dbReference type="Gene3D" id="3.40.1360.10">
    <property type="match status" value="1"/>
</dbReference>
<dbReference type="InterPro" id="IPR034154">
    <property type="entry name" value="TOPRIM_DnaG/twinkle"/>
</dbReference>
<keyword evidence="2" id="KW-1185">Reference proteome</keyword>
<dbReference type="EMBL" id="CP110615">
    <property type="protein sequence ID" value="UZJ23741.1"/>
    <property type="molecule type" value="Genomic_DNA"/>
</dbReference>
<accession>A0ABY6NXJ4</accession>
<dbReference type="Proteomes" id="UP001164965">
    <property type="component" value="Chromosome"/>
</dbReference>
<dbReference type="CDD" id="cd01029">
    <property type="entry name" value="TOPRIM_primases"/>
    <property type="match status" value="1"/>
</dbReference>
<proteinExistence type="predicted"/>
<evidence type="ECO:0000313" key="1">
    <source>
        <dbReference type="EMBL" id="UZJ23741.1"/>
    </source>
</evidence>
<gene>
    <name evidence="1" type="ORF">RHODO2019_11040</name>
</gene>
<name>A0ABY6NXJ4_9NOCA</name>
<evidence type="ECO:0000313" key="2">
    <source>
        <dbReference type="Proteomes" id="UP001164965"/>
    </source>
</evidence>